<name>A0A841RLG8_9BACI</name>
<organism evidence="1 2">
    <name type="scientific">Gracilibacillus halotolerans</name>
    <dbReference type="NCBI Taxonomy" id="74386"/>
    <lineage>
        <taxon>Bacteria</taxon>
        <taxon>Bacillati</taxon>
        <taxon>Bacillota</taxon>
        <taxon>Bacilli</taxon>
        <taxon>Bacillales</taxon>
        <taxon>Bacillaceae</taxon>
        <taxon>Gracilibacillus</taxon>
    </lineage>
</organism>
<dbReference type="Proteomes" id="UP000572212">
    <property type="component" value="Unassembled WGS sequence"/>
</dbReference>
<dbReference type="Pfam" id="PF11116">
    <property type="entry name" value="DUF2624"/>
    <property type="match status" value="1"/>
</dbReference>
<comment type="caution">
    <text evidence="1">The sequence shown here is derived from an EMBL/GenBank/DDBJ whole genome shotgun (WGS) entry which is preliminary data.</text>
</comment>
<dbReference type="InterPro" id="IPR020277">
    <property type="entry name" value="DUF2624"/>
</dbReference>
<dbReference type="RefSeq" id="WP_184244356.1">
    <property type="nucleotide sequence ID" value="NZ_BAAACU010000022.1"/>
</dbReference>
<evidence type="ECO:0008006" key="3">
    <source>
        <dbReference type="Google" id="ProtNLM"/>
    </source>
</evidence>
<keyword evidence="2" id="KW-1185">Reference proteome</keyword>
<protein>
    <recommendedName>
        <fullName evidence="3">DUF2624 domain-containing protein</fullName>
    </recommendedName>
</protein>
<evidence type="ECO:0000313" key="1">
    <source>
        <dbReference type="EMBL" id="MBB6511804.1"/>
    </source>
</evidence>
<evidence type="ECO:0000313" key="2">
    <source>
        <dbReference type="Proteomes" id="UP000572212"/>
    </source>
</evidence>
<gene>
    <name evidence="1" type="ORF">GGQ92_000571</name>
</gene>
<sequence length="94" mass="10946">MDGIKKKIILSKWKQIKSEDIYSYAKEYGISISADQAKQISKHIQSSSYDPTNQQDRTKMLKQLAKITDLETAQKCNRLFNKLIKQYGVEDIFK</sequence>
<proteinExistence type="predicted"/>
<accession>A0A841RLG8</accession>
<reference evidence="1 2" key="1">
    <citation type="submission" date="2020-08" db="EMBL/GenBank/DDBJ databases">
        <title>Genomic Encyclopedia of Type Strains, Phase IV (KMG-IV): sequencing the most valuable type-strain genomes for metagenomic binning, comparative biology and taxonomic classification.</title>
        <authorList>
            <person name="Goeker M."/>
        </authorList>
    </citation>
    <scope>NUCLEOTIDE SEQUENCE [LARGE SCALE GENOMIC DNA]</scope>
    <source>
        <strain evidence="1 2">DSM 11805</strain>
    </source>
</reference>
<dbReference type="EMBL" id="JACHON010000001">
    <property type="protein sequence ID" value="MBB6511804.1"/>
    <property type="molecule type" value="Genomic_DNA"/>
</dbReference>
<dbReference type="AlphaFoldDB" id="A0A841RLG8"/>